<dbReference type="Proteomes" id="UP000050975">
    <property type="component" value="Unassembled WGS sequence"/>
</dbReference>
<keyword evidence="4 9" id="KW-0547">Nucleotide-binding</keyword>
<evidence type="ECO:0000256" key="9">
    <source>
        <dbReference type="HAMAP-Rule" id="MF_00144"/>
    </source>
</evidence>
<comment type="caution">
    <text evidence="9">Lacks conserved residue(s) required for the propagation of feature annotation.</text>
</comment>
<dbReference type="PANTHER" id="PTHR11933">
    <property type="entry name" value="TRNA 5-METHYLAMINOMETHYL-2-THIOURIDYLATE -METHYLTRANSFERASE"/>
    <property type="match status" value="1"/>
</dbReference>
<dbReference type="GO" id="GO:0000049">
    <property type="term" value="F:tRNA binding"/>
    <property type="evidence" value="ECO:0007669"/>
    <property type="project" value="UniProtKB-KW"/>
</dbReference>
<evidence type="ECO:0000259" key="11">
    <source>
        <dbReference type="Pfam" id="PF20259"/>
    </source>
</evidence>
<reference evidence="12 13" key="1">
    <citation type="journal article" date="2015" name="Microbiome">
        <title>Genomic resolution of linkages in carbon, nitrogen, and sulfur cycling among widespread estuary sediment bacteria.</title>
        <authorList>
            <person name="Baker B.J."/>
            <person name="Lazar C.S."/>
            <person name="Teske A.P."/>
            <person name="Dick G.J."/>
        </authorList>
    </citation>
    <scope>NUCLEOTIDE SEQUENCE [LARGE SCALE GENOMIC DNA]</scope>
    <source>
        <strain evidence="12">SM1_77</strain>
    </source>
</reference>
<evidence type="ECO:0000313" key="13">
    <source>
        <dbReference type="Proteomes" id="UP000050975"/>
    </source>
</evidence>
<keyword evidence="1 9" id="KW-0820">tRNA-binding</keyword>
<protein>
    <recommendedName>
        <fullName evidence="9">tRNA-specific 2-thiouridylase MnmA</fullName>
        <ecNumber evidence="9">2.8.1.13</ecNumber>
    </recommendedName>
</protein>
<dbReference type="NCBIfam" id="TIGR00420">
    <property type="entry name" value="trmU"/>
    <property type="match status" value="1"/>
</dbReference>
<dbReference type="Pfam" id="PF20259">
    <property type="entry name" value="tRNA_Me_trans_M"/>
    <property type="match status" value="1"/>
</dbReference>
<dbReference type="InterPro" id="IPR023382">
    <property type="entry name" value="MnmA-like_central_sf"/>
</dbReference>
<evidence type="ECO:0000256" key="5">
    <source>
        <dbReference type="ARBA" id="ARBA00022840"/>
    </source>
</evidence>
<dbReference type="Gene3D" id="2.30.30.280">
    <property type="entry name" value="Adenine nucleotide alpha hydrolases-like domains"/>
    <property type="match status" value="1"/>
</dbReference>
<evidence type="ECO:0000259" key="10">
    <source>
        <dbReference type="Pfam" id="PF20258"/>
    </source>
</evidence>
<dbReference type="Gene3D" id="3.40.50.620">
    <property type="entry name" value="HUPs"/>
    <property type="match status" value="1"/>
</dbReference>
<comment type="function">
    <text evidence="9">Catalyzes the 2-thiolation of uridine at the wobble position (U34) of tRNA, leading to the formation of s(2)U34.</text>
</comment>
<dbReference type="InterPro" id="IPR046884">
    <property type="entry name" value="MnmA-like_central"/>
</dbReference>
<dbReference type="CDD" id="cd01998">
    <property type="entry name" value="MnmA_TRMU-like"/>
    <property type="match status" value="1"/>
</dbReference>
<feature type="site" description="Interaction with tRNA" evidence="9">
    <location>
        <position position="121"/>
    </location>
</feature>
<dbReference type="InterPro" id="IPR014729">
    <property type="entry name" value="Rossmann-like_a/b/a_fold"/>
</dbReference>
<feature type="site" description="Interaction with tRNA" evidence="9">
    <location>
        <position position="328"/>
    </location>
</feature>
<dbReference type="NCBIfam" id="NF001138">
    <property type="entry name" value="PRK00143.1"/>
    <property type="match status" value="1"/>
</dbReference>
<evidence type="ECO:0000256" key="8">
    <source>
        <dbReference type="ARBA" id="ARBA00051542"/>
    </source>
</evidence>
<accession>A0A0S8K394</accession>
<evidence type="ECO:0000256" key="3">
    <source>
        <dbReference type="ARBA" id="ARBA00022694"/>
    </source>
</evidence>
<dbReference type="EMBL" id="LJVE01000015">
    <property type="protein sequence ID" value="KPL15397.1"/>
    <property type="molecule type" value="Genomic_DNA"/>
</dbReference>
<dbReference type="GO" id="GO:0005737">
    <property type="term" value="C:cytoplasm"/>
    <property type="evidence" value="ECO:0007669"/>
    <property type="project" value="UniProtKB-SubCell"/>
</dbReference>
<evidence type="ECO:0000256" key="7">
    <source>
        <dbReference type="ARBA" id="ARBA00023157"/>
    </source>
</evidence>
<evidence type="ECO:0000313" key="12">
    <source>
        <dbReference type="EMBL" id="KPL15397.1"/>
    </source>
</evidence>
<evidence type="ECO:0000256" key="2">
    <source>
        <dbReference type="ARBA" id="ARBA00022679"/>
    </source>
</evidence>
<feature type="region of interest" description="Interaction with tRNA" evidence="9">
    <location>
        <begin position="295"/>
        <end position="296"/>
    </location>
</feature>
<keyword evidence="2 9" id="KW-0808">Transferase</keyword>
<dbReference type="SUPFAM" id="SSF52402">
    <property type="entry name" value="Adenine nucleotide alpha hydrolases-like"/>
    <property type="match status" value="1"/>
</dbReference>
<evidence type="ECO:0000256" key="6">
    <source>
        <dbReference type="ARBA" id="ARBA00022884"/>
    </source>
</evidence>
<gene>
    <name evidence="9" type="primary">mnmA</name>
    <name evidence="12" type="ORF">AMJ74_01600</name>
</gene>
<evidence type="ECO:0000256" key="1">
    <source>
        <dbReference type="ARBA" id="ARBA00022555"/>
    </source>
</evidence>
<feature type="binding site" evidence="9">
    <location>
        <position position="120"/>
    </location>
    <ligand>
        <name>ATP</name>
        <dbReference type="ChEBI" id="CHEBI:30616"/>
    </ligand>
</feature>
<dbReference type="InterPro" id="IPR046885">
    <property type="entry name" value="MnmA-like_C"/>
</dbReference>
<dbReference type="HAMAP" id="MF_00144">
    <property type="entry name" value="tRNA_thiouridyl_MnmA"/>
    <property type="match status" value="1"/>
</dbReference>
<feature type="domain" description="tRNA-specific 2-thiouridylase MnmA-like C-terminal" evidence="10">
    <location>
        <begin position="269"/>
        <end position="344"/>
    </location>
</feature>
<comment type="catalytic activity">
    <reaction evidence="8 9">
        <text>S-sulfanyl-L-cysteinyl-[protein] + uridine(34) in tRNA + AH2 + ATP = 2-thiouridine(34) in tRNA + L-cysteinyl-[protein] + A + AMP + diphosphate + H(+)</text>
        <dbReference type="Rhea" id="RHEA:47032"/>
        <dbReference type="Rhea" id="RHEA-COMP:10131"/>
        <dbReference type="Rhea" id="RHEA-COMP:11726"/>
        <dbReference type="Rhea" id="RHEA-COMP:11727"/>
        <dbReference type="Rhea" id="RHEA-COMP:11728"/>
        <dbReference type="ChEBI" id="CHEBI:13193"/>
        <dbReference type="ChEBI" id="CHEBI:15378"/>
        <dbReference type="ChEBI" id="CHEBI:17499"/>
        <dbReference type="ChEBI" id="CHEBI:29950"/>
        <dbReference type="ChEBI" id="CHEBI:30616"/>
        <dbReference type="ChEBI" id="CHEBI:33019"/>
        <dbReference type="ChEBI" id="CHEBI:61963"/>
        <dbReference type="ChEBI" id="CHEBI:65315"/>
        <dbReference type="ChEBI" id="CHEBI:87170"/>
        <dbReference type="ChEBI" id="CHEBI:456215"/>
        <dbReference type="EC" id="2.8.1.13"/>
    </reaction>
</comment>
<comment type="similarity">
    <text evidence="9">Belongs to the MnmA/TRMU family.</text>
</comment>
<dbReference type="FunFam" id="2.30.30.280:FF:000001">
    <property type="entry name" value="tRNA-specific 2-thiouridylase MnmA"/>
    <property type="match status" value="1"/>
</dbReference>
<feature type="binding site" evidence="9">
    <location>
        <begin position="13"/>
        <end position="20"/>
    </location>
    <ligand>
        <name>ATP</name>
        <dbReference type="ChEBI" id="CHEBI:30616"/>
    </ligand>
</feature>
<keyword evidence="3 9" id="KW-0819">tRNA processing</keyword>
<dbReference type="Gene3D" id="2.40.30.10">
    <property type="entry name" value="Translation factors"/>
    <property type="match status" value="1"/>
</dbReference>
<dbReference type="GO" id="GO:0103016">
    <property type="term" value="F:tRNA-uridine 2-sulfurtransferase activity"/>
    <property type="evidence" value="ECO:0007669"/>
    <property type="project" value="UniProtKB-EC"/>
</dbReference>
<dbReference type="GO" id="GO:0002143">
    <property type="term" value="P:tRNA wobble position uridine thiolation"/>
    <property type="evidence" value="ECO:0007669"/>
    <property type="project" value="TreeGrafter"/>
</dbReference>
<name>A0A0S8K394_UNCW3</name>
<dbReference type="GO" id="GO:0005524">
    <property type="term" value="F:ATP binding"/>
    <property type="evidence" value="ECO:0007669"/>
    <property type="project" value="UniProtKB-KW"/>
</dbReference>
<dbReference type="PATRIC" id="fig|1703778.3.peg.1282"/>
<feature type="active site" description="Nucleophile" evidence="9">
    <location>
        <position position="96"/>
    </location>
</feature>
<feature type="binding site" evidence="9">
    <location>
        <position position="39"/>
    </location>
    <ligand>
        <name>ATP</name>
        <dbReference type="ChEBI" id="CHEBI:30616"/>
    </ligand>
</feature>
<dbReference type="Pfam" id="PF20258">
    <property type="entry name" value="tRNA_Me_trans_C"/>
    <property type="match status" value="1"/>
</dbReference>
<feature type="domain" description="tRNA-specific 2-thiouridylase MnmA-like central" evidence="11">
    <location>
        <begin position="201"/>
        <end position="262"/>
    </location>
</feature>
<keyword evidence="5 9" id="KW-0067">ATP-binding</keyword>
<keyword evidence="7" id="KW-1015">Disulfide bond</keyword>
<evidence type="ECO:0000256" key="4">
    <source>
        <dbReference type="ARBA" id="ARBA00022741"/>
    </source>
</evidence>
<comment type="caution">
    <text evidence="12">The sequence shown here is derived from an EMBL/GenBank/DDBJ whole genome shotgun (WGS) entry which is preliminary data.</text>
</comment>
<organism evidence="12 13">
    <name type="scientific">candidate division WOR_3 bacterium SM1_77</name>
    <dbReference type="NCBI Taxonomy" id="1703778"/>
    <lineage>
        <taxon>Bacteria</taxon>
        <taxon>Bacteria division WOR-3</taxon>
    </lineage>
</organism>
<keyword evidence="9" id="KW-0963">Cytoplasm</keyword>
<dbReference type="AlphaFoldDB" id="A0A0S8K394"/>
<dbReference type="InterPro" id="IPR004506">
    <property type="entry name" value="MnmA-like"/>
</dbReference>
<proteinExistence type="inferred from homology"/>
<feature type="active site" description="Cysteine persulfide intermediate" evidence="9">
    <location>
        <position position="191"/>
    </location>
</feature>
<comment type="subcellular location">
    <subcellularLocation>
        <location evidence="9">Cytoplasm</location>
    </subcellularLocation>
</comment>
<dbReference type="Pfam" id="PF03054">
    <property type="entry name" value="tRNA_Me_trans"/>
    <property type="match status" value="1"/>
</dbReference>
<sequence length="349" mass="39732">MTKVSSEKRILVALSGGVDSSVAAALLQESGDHTEGAIMILEGMKEESIDFAERVTERLHIPFHRFDFRQEHQEEVINYFVKEYQLGRTPNPCVLCNKIIKFSLFMQKAQEMGMDSMATGHYAGIEKTNSRYLLKKGIDNTEQSYFLYRLDQKQLSKTIFPLEQYTKDEVRAVARKHKLPTAKRKKSQDVCFIPDGDYTSLLKTRIPENPGPILKNDGKQVGQHKGIIHYTIGQRHGIGISHKSPYYVTKIDVEKNAIYIGEKEQVYRKEFIARDLNFIPFDVLEDSMDVSAKVRYFSPLSEALVEPVGRDKVKVMFKKPQWAITPGQSAVFYKESLVIGGGIIDTVLD</sequence>
<dbReference type="EC" id="2.8.1.13" evidence="9"/>
<keyword evidence="6 9" id="KW-0694">RNA-binding</keyword>
<dbReference type="PANTHER" id="PTHR11933:SF5">
    <property type="entry name" value="MITOCHONDRIAL TRNA-SPECIFIC 2-THIOURIDYLASE 1"/>
    <property type="match status" value="1"/>
</dbReference>